<dbReference type="AlphaFoldDB" id="A0A1X0NMK9"/>
<dbReference type="GeneID" id="39988937"/>
<reference evidence="2 3" key="1">
    <citation type="submission" date="2017-03" db="EMBL/GenBank/DDBJ databases">
        <title>An alternative strategy for trypanosome survival in the mammalian bloodstream revealed through genome and transcriptome analysis of the ubiquitous bovine parasite Trypanosoma (Megatrypanum) theileri.</title>
        <authorList>
            <person name="Kelly S."/>
            <person name="Ivens A."/>
            <person name="Mott A."/>
            <person name="O'Neill E."/>
            <person name="Emms D."/>
            <person name="Macleod O."/>
            <person name="Voorheis P."/>
            <person name="Matthews J."/>
            <person name="Matthews K."/>
            <person name="Carrington M."/>
        </authorList>
    </citation>
    <scope>NUCLEOTIDE SEQUENCE [LARGE SCALE GENOMIC DNA]</scope>
    <source>
        <strain evidence="2">Edinburgh</strain>
    </source>
</reference>
<dbReference type="RefSeq" id="XP_028879426.1">
    <property type="nucleotide sequence ID" value="XM_029029157.1"/>
</dbReference>
<protein>
    <submittedName>
        <fullName evidence="2">Uncharacterized protein</fullName>
    </submittedName>
</protein>
<comment type="caution">
    <text evidence="2">The sequence shown here is derived from an EMBL/GenBank/DDBJ whole genome shotgun (WGS) entry which is preliminary data.</text>
</comment>
<dbReference type="EMBL" id="NBCO01000035">
    <property type="protein sequence ID" value="ORC85360.1"/>
    <property type="molecule type" value="Genomic_DNA"/>
</dbReference>
<dbReference type="STRING" id="67003.A0A1X0NMK9"/>
<keyword evidence="3" id="KW-1185">Reference proteome</keyword>
<dbReference type="PANTHER" id="PTHR12239:SF41">
    <property type="entry name" value="MEMBRANE ASSOCIATED PROTEIN, PUTATIVE-RELATED"/>
    <property type="match status" value="1"/>
</dbReference>
<organism evidence="2 3">
    <name type="scientific">Trypanosoma theileri</name>
    <dbReference type="NCBI Taxonomy" id="67003"/>
    <lineage>
        <taxon>Eukaryota</taxon>
        <taxon>Discoba</taxon>
        <taxon>Euglenozoa</taxon>
        <taxon>Kinetoplastea</taxon>
        <taxon>Metakinetoplastina</taxon>
        <taxon>Trypanosomatida</taxon>
        <taxon>Trypanosomatidae</taxon>
        <taxon>Trypanosoma</taxon>
    </lineage>
</organism>
<evidence type="ECO:0000256" key="1">
    <source>
        <dbReference type="SAM" id="MobiDB-lite"/>
    </source>
</evidence>
<evidence type="ECO:0000313" key="3">
    <source>
        <dbReference type="Proteomes" id="UP000192257"/>
    </source>
</evidence>
<dbReference type="InterPro" id="IPR052293">
    <property type="entry name" value="SRRP"/>
</dbReference>
<name>A0A1X0NMK9_9TRYP</name>
<gene>
    <name evidence="2" type="ORF">TM35_000351040</name>
</gene>
<feature type="compositionally biased region" description="Basic and acidic residues" evidence="1">
    <location>
        <begin position="362"/>
        <end position="459"/>
    </location>
</feature>
<dbReference type="Proteomes" id="UP000192257">
    <property type="component" value="Unassembled WGS sequence"/>
</dbReference>
<dbReference type="PANTHER" id="PTHR12239">
    <property type="entry name" value="PROTEIN CBG20215-RELATED"/>
    <property type="match status" value="1"/>
</dbReference>
<dbReference type="VEuPathDB" id="TriTrypDB:TM35_000351040"/>
<accession>A0A1X0NMK9</accession>
<evidence type="ECO:0000313" key="2">
    <source>
        <dbReference type="EMBL" id="ORC85360.1"/>
    </source>
</evidence>
<feature type="region of interest" description="Disordered" evidence="1">
    <location>
        <begin position="362"/>
        <end position="463"/>
    </location>
</feature>
<sequence length="484" mass="54641">MCGCFSSPFPLISCYHRSKELTVTITSTMFIQLRRVVYLLVLLQCCTCVVRADFNEKDPATCLNDTDFRVAERQFNGTLHESDRIFLEGEACLKLWKDKVDDCNAYVRDYRAAAHKVTEVVSEIAAKNPSKDQCGTVVADLVQQAKVRVDEFKRVAARSSDKVELARNTKTICISSAVGNLLAVVPKIEEAMVHYKSYLDDVKYKVCKTDWRTKRVQEVEANHTKMKEVHKQLVEVMPEKHQLCRVDGGSVAPVDEVKAALKTFQTVCGKGLEGVEVNPVKEASGIWNYTKGDSHKVAVIRVVDGKVVEGADKERPLTETENETFMVRVMGNGKVPEMKEANVRKIKEDFVTAKKAVVVEREQAEQRRLEEEREKEARRKQEEEQRRLLAAEQARKAKEEQDKKKSEEQAKRERDENGKKDAEVKAKEEEAKRVAEEARKAKEEAKRVAAEEAKKKKDGSVSPALVHSSLILLVLSVLGCTLVC</sequence>
<proteinExistence type="predicted"/>